<evidence type="ECO:0000256" key="8">
    <source>
        <dbReference type="SAM" id="MobiDB-lite"/>
    </source>
</evidence>
<organism evidence="14">
    <name type="scientific">Phaffia rhodozyma</name>
    <name type="common">Yeast</name>
    <name type="synonym">Xanthophyllomyces dendrorhous</name>
    <dbReference type="NCBI Taxonomy" id="264483"/>
    <lineage>
        <taxon>Eukaryota</taxon>
        <taxon>Fungi</taxon>
        <taxon>Dikarya</taxon>
        <taxon>Basidiomycota</taxon>
        <taxon>Agaricomycotina</taxon>
        <taxon>Tremellomycetes</taxon>
        <taxon>Cystofilobasidiales</taxon>
        <taxon>Mrakiaceae</taxon>
        <taxon>Phaffia</taxon>
    </lineage>
</organism>
<proteinExistence type="inferred from homology"/>
<evidence type="ECO:0000256" key="1">
    <source>
        <dbReference type="ARBA" id="ARBA00004141"/>
    </source>
</evidence>
<protein>
    <submittedName>
        <fullName evidence="14">Uncharacterized conserved protein</fullName>
    </submittedName>
</protein>
<name>A0A0F7SK20_PHARH</name>
<feature type="transmembrane region" description="Helical" evidence="9">
    <location>
        <begin position="146"/>
        <end position="164"/>
    </location>
</feature>
<dbReference type="Pfam" id="PF12621">
    <property type="entry name" value="PHM7_ext"/>
    <property type="match status" value="1"/>
</dbReference>
<evidence type="ECO:0000259" key="10">
    <source>
        <dbReference type="Pfam" id="PF02714"/>
    </source>
</evidence>
<accession>A0A0F7SK20</accession>
<dbReference type="EMBL" id="LN483124">
    <property type="protein sequence ID" value="CED82447.1"/>
    <property type="molecule type" value="Genomic_DNA"/>
</dbReference>
<feature type="transmembrane region" description="Helical" evidence="9">
    <location>
        <begin position="616"/>
        <end position="633"/>
    </location>
</feature>
<evidence type="ECO:0000256" key="3">
    <source>
        <dbReference type="ARBA" id="ARBA00022448"/>
    </source>
</evidence>
<feature type="coiled-coil region" evidence="7">
    <location>
        <begin position="326"/>
        <end position="353"/>
    </location>
</feature>
<feature type="domain" description="CSC1/OSCA1-like 7TM region" evidence="10">
    <location>
        <begin position="420"/>
        <end position="695"/>
    </location>
</feature>
<reference evidence="14" key="1">
    <citation type="submission" date="2014-08" db="EMBL/GenBank/DDBJ databases">
        <authorList>
            <person name="Sharma Rahul"/>
            <person name="Thines Marco"/>
        </authorList>
    </citation>
    <scope>NUCLEOTIDE SEQUENCE</scope>
</reference>
<dbReference type="GO" id="GO:0005886">
    <property type="term" value="C:plasma membrane"/>
    <property type="evidence" value="ECO:0007669"/>
    <property type="project" value="TreeGrafter"/>
</dbReference>
<dbReference type="PANTHER" id="PTHR13018:SF143">
    <property type="entry name" value="CSC1_OSCA1-LIKE 7TM REGION DOMAIN-CONTAINING PROTEIN"/>
    <property type="match status" value="1"/>
</dbReference>
<comment type="subcellular location">
    <subcellularLocation>
        <location evidence="1">Membrane</location>
        <topology evidence="1">Multi-pass membrane protein</topology>
    </subcellularLocation>
</comment>
<dbReference type="InterPro" id="IPR027815">
    <property type="entry name" value="CSC1/OSCA1-like_cyt"/>
</dbReference>
<feature type="region of interest" description="Disordered" evidence="8">
    <location>
        <begin position="773"/>
        <end position="833"/>
    </location>
</feature>
<evidence type="ECO:0000256" key="2">
    <source>
        <dbReference type="ARBA" id="ARBA00007779"/>
    </source>
</evidence>
<dbReference type="Pfam" id="PF14703">
    <property type="entry name" value="PHM7_cyt"/>
    <property type="match status" value="1"/>
</dbReference>
<feature type="transmembrane region" description="Helical" evidence="9">
    <location>
        <begin position="16"/>
        <end position="37"/>
    </location>
</feature>
<feature type="domain" description="CSC1/OSCA1-like cytosolic" evidence="13">
    <location>
        <begin position="190"/>
        <end position="409"/>
    </location>
</feature>
<evidence type="ECO:0000256" key="4">
    <source>
        <dbReference type="ARBA" id="ARBA00022692"/>
    </source>
</evidence>
<dbReference type="Pfam" id="PF02714">
    <property type="entry name" value="RSN1_7TM"/>
    <property type="match status" value="1"/>
</dbReference>
<feature type="domain" description="10TM putative phosphate transporter extracellular tail" evidence="11">
    <location>
        <begin position="829"/>
        <end position="895"/>
    </location>
</feature>
<keyword evidence="4 9" id="KW-0812">Transmembrane</keyword>
<keyword evidence="7" id="KW-0175">Coiled coil</keyword>
<feature type="transmembrane region" description="Helical" evidence="9">
    <location>
        <begin position="515"/>
        <end position="538"/>
    </location>
</feature>
<evidence type="ECO:0000259" key="11">
    <source>
        <dbReference type="Pfam" id="PF12621"/>
    </source>
</evidence>
<evidence type="ECO:0000259" key="12">
    <source>
        <dbReference type="Pfam" id="PF13967"/>
    </source>
</evidence>
<evidence type="ECO:0000313" key="14">
    <source>
        <dbReference type="EMBL" id="CED82447.1"/>
    </source>
</evidence>
<dbReference type="InterPro" id="IPR045122">
    <property type="entry name" value="Csc1-like"/>
</dbReference>
<dbReference type="AlphaFoldDB" id="A0A0F7SK20"/>
<keyword evidence="3" id="KW-0813">Transport</keyword>
<feature type="compositionally biased region" description="Basic and acidic residues" evidence="8">
    <location>
        <begin position="818"/>
        <end position="833"/>
    </location>
</feature>
<feature type="transmembrane region" description="Helical" evidence="9">
    <location>
        <begin position="710"/>
        <end position="728"/>
    </location>
</feature>
<dbReference type="Pfam" id="PF13967">
    <property type="entry name" value="RSN1_TM"/>
    <property type="match status" value="1"/>
</dbReference>
<evidence type="ECO:0000259" key="13">
    <source>
        <dbReference type="Pfam" id="PF14703"/>
    </source>
</evidence>
<feature type="compositionally biased region" description="Basic and acidic residues" evidence="8">
    <location>
        <begin position="870"/>
        <end position="887"/>
    </location>
</feature>
<dbReference type="PANTHER" id="PTHR13018">
    <property type="entry name" value="PROBABLE MEMBRANE PROTEIN DUF221-RELATED"/>
    <property type="match status" value="1"/>
</dbReference>
<feature type="transmembrane region" description="Helical" evidence="9">
    <location>
        <begin position="680"/>
        <end position="698"/>
    </location>
</feature>
<feature type="transmembrane region" description="Helical" evidence="9">
    <location>
        <begin position="422"/>
        <end position="446"/>
    </location>
</feature>
<evidence type="ECO:0000256" key="9">
    <source>
        <dbReference type="SAM" id="Phobius"/>
    </source>
</evidence>
<dbReference type="InterPro" id="IPR022257">
    <property type="entry name" value="PHM7_ext"/>
</dbReference>
<keyword evidence="6 9" id="KW-0472">Membrane</keyword>
<evidence type="ECO:0000256" key="5">
    <source>
        <dbReference type="ARBA" id="ARBA00022989"/>
    </source>
</evidence>
<evidence type="ECO:0000256" key="6">
    <source>
        <dbReference type="ARBA" id="ARBA00023136"/>
    </source>
</evidence>
<dbReference type="InterPro" id="IPR003864">
    <property type="entry name" value="CSC1/OSCA1-like_7TM"/>
</dbReference>
<keyword evidence="5 9" id="KW-1133">Transmembrane helix</keyword>
<feature type="transmembrane region" description="Helical" evidence="9">
    <location>
        <begin position="466"/>
        <end position="495"/>
    </location>
</feature>
<dbReference type="GO" id="GO:0005227">
    <property type="term" value="F:calcium-activated cation channel activity"/>
    <property type="evidence" value="ECO:0007669"/>
    <property type="project" value="InterPro"/>
</dbReference>
<evidence type="ECO:0000256" key="7">
    <source>
        <dbReference type="SAM" id="Coils"/>
    </source>
</evidence>
<dbReference type="InterPro" id="IPR032880">
    <property type="entry name" value="CSC1/OSCA1-like_N"/>
</dbReference>
<feature type="domain" description="CSC1/OSCA1-like N-terminal transmembrane" evidence="12">
    <location>
        <begin position="15"/>
        <end position="164"/>
    </location>
</feature>
<comment type="similarity">
    <text evidence="2">Belongs to the CSC1 (TC 1.A.17) family.</text>
</comment>
<feature type="region of interest" description="Disordered" evidence="8">
    <location>
        <begin position="870"/>
        <end position="901"/>
    </location>
</feature>
<feature type="transmembrane region" description="Helical" evidence="9">
    <location>
        <begin position="89"/>
        <end position="114"/>
    </location>
</feature>
<sequence>MSASADDANAATTSSFVTALVLNSAIAGAEILAFTLLRRQFRSIYEPRTFIPSDEKKREAPLSPSLLGWPLRLFNSDPKIILEKNGLDAYAFVMYLRMIVQILLPIWLVSWVILMPVDAAGTSVSGKEGLDKFTFGNVAPTSYTRYAAHLLLAWIFTFWILWNLKTHMREWLTIRQRYLVSEDHSKLPQARTVLFTGIPKKYLDEEVLMQLFNHVPGGAKHIWLNRDLKEMPDHFNNRLNACKKLESAETKLIKTAYKLKNKAEKAAHKKNGQPLEDKWTKTPDLEADVSIAETLVPKKKRPSHRLKPFKWLPFGLPFMGEKVDTIEWCREEIVRTEKELQEAKQQLEKDIASPGLGEDEVYAPMNSAFVLFNQQIGAHMAVQSVTHNQPYTMNGRYIETAPEDVIWSNLSMNPYEANIRQYISYALTGGLILLWSFPVAFVGIISNVSTLCTQFSWLAWICKLPSVVVGIISGVLPTVLLAVLFMLLPIVLRLLAKFEGIPKKTGVELSLMTRYFIFLVIHGFLIVTLSSGLVASVSELASDISSAPTILASNLPKASTFFLSYITLQGLAGAAAGFLRISPLLVYYVKLFLLGSTPRSVYNIKYSMGSVNWGTLFPNMSLLAVITVGYMIISPIINGLGCFSFFLLYMVYKYLFTWVLDQPPSSDSGGLFFPKAVTHIFVGLYIQHICLAALFFLAQDQNGKASAIPEGALMVVLVVITIGYQIILNRSYASLKTALPLTLAHRSYGMVTEEGHDQSLGESDEQLDAIRTSTSDDQKPLTNAPFPGSGDVEAVRTPVGEIPPNTMELRTRPPNLEGNDKRKSHEDHSAIHEREDAFTHPAVKTGQQIVWVPRDNLGLGEEAVKEMRRMKIKASHHDTTVSEKGKVDITGPPPDEDSAQV</sequence>